<evidence type="ECO:0000256" key="4">
    <source>
        <dbReference type="RuleBase" id="RU362057"/>
    </source>
</evidence>
<dbReference type="GO" id="GO:0035251">
    <property type="term" value="F:UDP-glucosyltransferase activity"/>
    <property type="evidence" value="ECO:0000318"/>
    <property type="project" value="GO_Central"/>
</dbReference>
<evidence type="ECO:0000259" key="5">
    <source>
        <dbReference type="Pfam" id="PF26168"/>
    </source>
</evidence>
<feature type="domain" description="Glycosyltransferase N-terminal" evidence="5">
    <location>
        <begin position="9"/>
        <end position="246"/>
    </location>
</feature>
<keyword evidence="7" id="KW-1185">Reference proteome</keyword>
<reference evidence="7" key="1">
    <citation type="journal article" date="2016" name="Nature">
        <title>The genome of the seagrass Zostera marina reveals angiosperm adaptation to the sea.</title>
        <authorList>
            <person name="Olsen J.L."/>
            <person name="Rouze P."/>
            <person name="Verhelst B."/>
            <person name="Lin Y.-C."/>
            <person name="Bayer T."/>
            <person name="Collen J."/>
            <person name="Dattolo E."/>
            <person name="De Paoli E."/>
            <person name="Dittami S."/>
            <person name="Maumus F."/>
            <person name="Michel G."/>
            <person name="Kersting A."/>
            <person name="Lauritano C."/>
            <person name="Lohaus R."/>
            <person name="Toepel M."/>
            <person name="Tonon T."/>
            <person name="Vanneste K."/>
            <person name="Amirebrahimi M."/>
            <person name="Brakel J."/>
            <person name="Bostroem C."/>
            <person name="Chovatia M."/>
            <person name="Grimwood J."/>
            <person name="Jenkins J.W."/>
            <person name="Jueterbock A."/>
            <person name="Mraz A."/>
            <person name="Stam W.T."/>
            <person name="Tice H."/>
            <person name="Bornberg-Bauer E."/>
            <person name="Green P.J."/>
            <person name="Pearson G.A."/>
            <person name="Procaccini G."/>
            <person name="Duarte C.M."/>
            <person name="Schmutz J."/>
            <person name="Reusch T.B.H."/>
            <person name="Van de Peer Y."/>
        </authorList>
    </citation>
    <scope>NUCLEOTIDE SEQUENCE [LARGE SCALE GENOMIC DNA]</scope>
    <source>
        <strain evidence="7">cv. Finnish</strain>
    </source>
</reference>
<evidence type="ECO:0000256" key="2">
    <source>
        <dbReference type="ARBA" id="ARBA00022679"/>
    </source>
</evidence>
<comment type="caution">
    <text evidence="6">The sequence shown here is derived from an EMBL/GenBank/DDBJ whole genome shotgun (WGS) entry which is preliminary data.</text>
</comment>
<accession>A0A0K9NKU5</accession>
<dbReference type="STRING" id="29655.A0A0K9NKU5"/>
<dbReference type="CDD" id="cd03784">
    <property type="entry name" value="GT1_Gtf-like"/>
    <property type="match status" value="1"/>
</dbReference>
<dbReference type="PROSITE" id="PS00375">
    <property type="entry name" value="UDPGT"/>
    <property type="match status" value="1"/>
</dbReference>
<dbReference type="SUPFAM" id="SSF53756">
    <property type="entry name" value="UDP-Glycosyltransferase/glycogen phosphorylase"/>
    <property type="match status" value="1"/>
</dbReference>
<dbReference type="Pfam" id="PF00201">
    <property type="entry name" value="UDPGT"/>
    <property type="match status" value="1"/>
</dbReference>
<keyword evidence="3" id="KW-0328">Glycosyltransferase</keyword>
<dbReference type="InterPro" id="IPR035595">
    <property type="entry name" value="UDP_glycos_trans_CS"/>
</dbReference>
<dbReference type="Proteomes" id="UP000036987">
    <property type="component" value="Unassembled WGS sequence"/>
</dbReference>
<keyword evidence="2 3" id="KW-0808">Transferase</keyword>
<dbReference type="EC" id="2.4.1.-" evidence="4"/>
<dbReference type="FunFam" id="3.40.50.2000:FF:000060">
    <property type="entry name" value="Glycosyltransferase"/>
    <property type="match status" value="1"/>
</dbReference>
<comment type="similarity">
    <text evidence="1 3">Belongs to the UDP-glycosyltransferase family.</text>
</comment>
<evidence type="ECO:0000313" key="7">
    <source>
        <dbReference type="Proteomes" id="UP000036987"/>
    </source>
</evidence>
<dbReference type="InterPro" id="IPR002213">
    <property type="entry name" value="UDP_glucos_trans"/>
</dbReference>
<organism evidence="6 7">
    <name type="scientific">Zostera marina</name>
    <name type="common">Eelgrass</name>
    <dbReference type="NCBI Taxonomy" id="29655"/>
    <lineage>
        <taxon>Eukaryota</taxon>
        <taxon>Viridiplantae</taxon>
        <taxon>Streptophyta</taxon>
        <taxon>Embryophyta</taxon>
        <taxon>Tracheophyta</taxon>
        <taxon>Spermatophyta</taxon>
        <taxon>Magnoliopsida</taxon>
        <taxon>Liliopsida</taxon>
        <taxon>Zosteraceae</taxon>
        <taxon>Zostera</taxon>
    </lineage>
</organism>
<evidence type="ECO:0000313" key="6">
    <source>
        <dbReference type="EMBL" id="KMZ57399.1"/>
    </source>
</evidence>
<dbReference type="Gene3D" id="3.40.50.2000">
    <property type="entry name" value="Glycogen Phosphorylase B"/>
    <property type="match status" value="2"/>
</dbReference>
<gene>
    <name evidence="6" type="ORF">ZOSMA_86G00340</name>
</gene>
<dbReference type="PANTHER" id="PTHR48047">
    <property type="entry name" value="GLYCOSYLTRANSFERASE"/>
    <property type="match status" value="1"/>
</dbReference>
<dbReference type="PANTHER" id="PTHR48047:SF182">
    <property type="entry name" value="GLYCOSYLTRANSFERASE"/>
    <property type="match status" value="1"/>
</dbReference>
<evidence type="ECO:0000256" key="3">
    <source>
        <dbReference type="RuleBase" id="RU003718"/>
    </source>
</evidence>
<name>A0A0K9NKU5_ZOSMR</name>
<evidence type="ECO:0000256" key="1">
    <source>
        <dbReference type="ARBA" id="ARBA00009995"/>
    </source>
</evidence>
<dbReference type="Pfam" id="PF26168">
    <property type="entry name" value="Glyco_transf_N"/>
    <property type="match status" value="1"/>
</dbReference>
<dbReference type="EMBL" id="LFYR01002072">
    <property type="protein sequence ID" value="KMZ57399.1"/>
    <property type="molecule type" value="Genomic_DNA"/>
</dbReference>
<proteinExistence type="inferred from homology"/>
<dbReference type="InterPro" id="IPR058980">
    <property type="entry name" value="Glyco_transf_N"/>
</dbReference>
<protein>
    <recommendedName>
        <fullName evidence="4">Glycosyltransferase</fullName>
        <ecNumber evidence="4">2.4.1.-</ecNumber>
    </recommendedName>
</protein>
<dbReference type="OrthoDB" id="5835829at2759"/>
<sequence>MDGDVGHFVLVPFPAQGHIIPMVDFGRVLAGRGMQVSLITTPFNLSRLQSTVDRIGKSGLSLDFISLKFPGKEVGLPKDCESVDVLPPSSDFERKTDFIVRFFKGVAMLAEPLEAYIRQNQQKNPNIPTIMITDFFNPWTRKISEKIGFPRFVFYSVCCYTLISDRIFSRGDLSGADDAISDLEVPRLTENMFFPLPEFEYMRSEVMDSDESADGILVNTFYELEPMFIERYRKMTGKKIWPVGPVSLCNKEIEDKAVRGSRSLVDDDKILDFLDSMAPKSVVYFSLGSMTMISVIQLKEIGKGLEAAGHPFIWVIRYDPDDPDDPDEVEEWLREDGLEERTKMRSLIIKGWAPQILILSHPSTGAFFTHCGWNSSLEGISFGVPMITWPCFADQFANGRFITEVAKIGVGIGVTEIIFLQNYTVECETIKKAVERMIDDGEEMRKRALDLSEAAKIAFDVGGSSHTNTSLFLQKSLTRVADS</sequence>
<dbReference type="OMA" id="NERFIVH"/>
<dbReference type="AlphaFoldDB" id="A0A0K9NKU5"/>